<keyword evidence="3" id="KW-0808">Transferase</keyword>
<keyword evidence="6" id="KW-0067">ATP-binding</keyword>
<dbReference type="GO" id="GO:0004673">
    <property type="term" value="F:protein histidine kinase activity"/>
    <property type="evidence" value="ECO:0007669"/>
    <property type="project" value="UniProtKB-EC"/>
</dbReference>
<dbReference type="PANTHER" id="PTHR44936:SF10">
    <property type="entry name" value="SENSOR PROTEIN RSTB"/>
    <property type="match status" value="1"/>
</dbReference>
<gene>
    <name evidence="8" type="ORF">GRX66_06870</name>
</gene>
<dbReference type="InterPro" id="IPR036890">
    <property type="entry name" value="HATPase_C_sf"/>
</dbReference>
<evidence type="ECO:0000313" key="9">
    <source>
        <dbReference type="Proteomes" id="UP000471521"/>
    </source>
</evidence>
<evidence type="ECO:0000256" key="7">
    <source>
        <dbReference type="SAM" id="Phobius"/>
    </source>
</evidence>
<keyword evidence="7" id="KW-0812">Transmembrane</keyword>
<evidence type="ECO:0000313" key="8">
    <source>
        <dbReference type="EMBL" id="MXR20339.1"/>
    </source>
</evidence>
<evidence type="ECO:0000256" key="3">
    <source>
        <dbReference type="ARBA" id="ARBA00022679"/>
    </source>
</evidence>
<dbReference type="Gene3D" id="3.30.565.10">
    <property type="entry name" value="Histidine kinase-like ATPase, C-terminal domain"/>
    <property type="match status" value="1"/>
</dbReference>
<feature type="transmembrane region" description="Helical" evidence="7">
    <location>
        <begin position="6"/>
        <end position="25"/>
    </location>
</feature>
<keyword evidence="5" id="KW-0418">Kinase</keyword>
<keyword evidence="9" id="KW-1185">Reference proteome</keyword>
<dbReference type="Proteomes" id="UP000471521">
    <property type="component" value="Unassembled WGS sequence"/>
</dbReference>
<comment type="caution">
    <text evidence="8">The sequence shown here is derived from an EMBL/GenBank/DDBJ whole genome shotgun (WGS) entry which is preliminary data.</text>
</comment>
<dbReference type="OrthoDB" id="82207at2157"/>
<evidence type="ECO:0000256" key="2">
    <source>
        <dbReference type="ARBA" id="ARBA00012438"/>
    </source>
</evidence>
<keyword evidence="7" id="KW-0472">Membrane</keyword>
<accession>A0A6B0SRW9</accession>
<keyword evidence="4" id="KW-0547">Nucleotide-binding</keyword>
<name>A0A6B0SRW9_9EURY</name>
<evidence type="ECO:0000256" key="4">
    <source>
        <dbReference type="ARBA" id="ARBA00022741"/>
    </source>
</evidence>
<dbReference type="InterPro" id="IPR050980">
    <property type="entry name" value="2C_sensor_his_kinase"/>
</dbReference>
<dbReference type="EC" id="2.7.13.3" evidence="2"/>
<proteinExistence type="predicted"/>
<protein>
    <recommendedName>
        <fullName evidence="2">histidine kinase</fullName>
        <ecNumber evidence="2">2.7.13.3</ecNumber>
    </recommendedName>
</protein>
<reference evidence="8 9" key="1">
    <citation type="submission" date="2019-12" db="EMBL/GenBank/DDBJ databases">
        <title>Isolation and characterization of three novel carbon monoxide-oxidizing members of Halobacteria from salione crusts and soils.</title>
        <authorList>
            <person name="Myers M.R."/>
            <person name="King G.M."/>
        </authorList>
    </citation>
    <scope>NUCLEOTIDE SEQUENCE [LARGE SCALE GENOMIC DNA]</scope>
    <source>
        <strain evidence="8 9">PCN9</strain>
    </source>
</reference>
<dbReference type="GO" id="GO:0005524">
    <property type="term" value="F:ATP binding"/>
    <property type="evidence" value="ECO:0007669"/>
    <property type="project" value="UniProtKB-KW"/>
</dbReference>
<dbReference type="RefSeq" id="WP_159525891.1">
    <property type="nucleotide sequence ID" value="NZ_WUUU01000038.1"/>
</dbReference>
<organism evidence="8 9">
    <name type="scientific">Halobacterium bonnevillei</name>
    <dbReference type="NCBI Taxonomy" id="2692200"/>
    <lineage>
        <taxon>Archaea</taxon>
        <taxon>Methanobacteriati</taxon>
        <taxon>Methanobacteriota</taxon>
        <taxon>Stenosarchaea group</taxon>
        <taxon>Halobacteria</taxon>
        <taxon>Halobacteriales</taxon>
        <taxon>Halobacteriaceae</taxon>
        <taxon>Halobacterium</taxon>
    </lineage>
</organism>
<evidence type="ECO:0000256" key="1">
    <source>
        <dbReference type="ARBA" id="ARBA00000085"/>
    </source>
</evidence>
<dbReference type="PANTHER" id="PTHR44936">
    <property type="entry name" value="SENSOR PROTEIN CREC"/>
    <property type="match status" value="1"/>
</dbReference>
<dbReference type="AlphaFoldDB" id="A0A6B0SRW9"/>
<evidence type="ECO:0000256" key="5">
    <source>
        <dbReference type="ARBA" id="ARBA00022777"/>
    </source>
</evidence>
<evidence type="ECO:0000256" key="6">
    <source>
        <dbReference type="ARBA" id="ARBA00022840"/>
    </source>
</evidence>
<keyword evidence="7" id="KW-1133">Transmembrane helix</keyword>
<dbReference type="EMBL" id="WUUU01000038">
    <property type="protein sequence ID" value="MXR20339.1"/>
    <property type="molecule type" value="Genomic_DNA"/>
</dbReference>
<comment type="catalytic activity">
    <reaction evidence="1">
        <text>ATP + protein L-histidine = ADP + protein N-phospho-L-histidine.</text>
        <dbReference type="EC" id="2.7.13.3"/>
    </reaction>
</comment>
<sequence>MVPTLIFVVFTIVPLLVLGVTIVYCSIRVYSLNDKRPVLLIALLTVMSLHQLTEVGRFTAGVYAETTSVPSEAFETAADLLASAASYFVIQQLTDLQTAQSELESSNTALEERSSMVAVLNRILRHNVRNDVNLIAGHAANIRRRATDDEFREELQTIEETALDLAKISDRTQRINQLLTEDPTATTELRLSECLEEPLRDVARATPNATISLHSGDTETVTIDAPSTFPIAVADVVEQIADSSSGDVNIDITLTRGQATDGQGSRPVVLVIDDDGAGLPDVDIDAIETDEETPLRHATGLSLWCLKWAVKRAGGTLDATPGDATLTIQVPEASQRDPTTPDQ</sequence>